<dbReference type="EMBL" id="FNNP01000001">
    <property type="protein sequence ID" value="SDW73070.1"/>
    <property type="molecule type" value="Genomic_DNA"/>
</dbReference>
<dbReference type="AlphaFoldDB" id="A0A1H2VXL1"/>
<dbReference type="OrthoDB" id="7860125at2"/>
<proteinExistence type="predicted"/>
<name>A0A1H2VXL1_9RHOB</name>
<evidence type="ECO:0008006" key="3">
    <source>
        <dbReference type="Google" id="ProtNLM"/>
    </source>
</evidence>
<reference evidence="2" key="1">
    <citation type="submission" date="2016-10" db="EMBL/GenBank/DDBJ databases">
        <authorList>
            <person name="Varghese N."/>
            <person name="Submissions S."/>
        </authorList>
    </citation>
    <scope>NUCLEOTIDE SEQUENCE [LARGE SCALE GENOMIC DNA]</scope>
    <source>
        <strain evidence="2">DSM 27839</strain>
    </source>
</reference>
<dbReference type="RefSeq" id="WP_074735872.1">
    <property type="nucleotide sequence ID" value="NZ_FNNP01000001.1"/>
</dbReference>
<evidence type="ECO:0000313" key="1">
    <source>
        <dbReference type="EMBL" id="SDW73070.1"/>
    </source>
</evidence>
<gene>
    <name evidence="1" type="ORF">SAMN05444358_1011611</name>
</gene>
<dbReference type="Proteomes" id="UP000183400">
    <property type="component" value="Unassembled WGS sequence"/>
</dbReference>
<evidence type="ECO:0000313" key="2">
    <source>
        <dbReference type="Proteomes" id="UP000183400"/>
    </source>
</evidence>
<sequence length="118" mass="12606">MKAYVYTALVAALSFGTGGIAQAKSLSRIIAEMGLSPADFEVLSATSNALLSSGSPSIGQERAWLNQDTGSKGTVRVQNVQDNCVILQHVVQPEGAEQTRDIRTRRCKTADGNWILTP</sequence>
<organism evidence="1 2">
    <name type="scientific">Ruegeria halocynthiae</name>
    <dbReference type="NCBI Taxonomy" id="985054"/>
    <lineage>
        <taxon>Bacteria</taxon>
        <taxon>Pseudomonadati</taxon>
        <taxon>Pseudomonadota</taxon>
        <taxon>Alphaproteobacteria</taxon>
        <taxon>Rhodobacterales</taxon>
        <taxon>Roseobacteraceae</taxon>
        <taxon>Ruegeria</taxon>
    </lineage>
</organism>
<keyword evidence="2" id="KW-1185">Reference proteome</keyword>
<protein>
    <recommendedName>
        <fullName evidence="3">Outer membrane surface antigen</fullName>
    </recommendedName>
</protein>
<dbReference type="STRING" id="985054.SAMN05444358_1011611"/>
<accession>A0A1H2VXL1</accession>